<sequence>MADGRWHSNAIGRSKIWVESATPSDMSRVTRTLSAEDSRKIDTLLERPEFWRQRLIPRTYDGPPPRGLMSRQIDVVTPQCSQRWVTMGNQPALLAELDGLVTP</sequence>
<accession>A0A1H7SZ22</accession>
<dbReference type="EMBL" id="FNZZ01000005">
    <property type="protein sequence ID" value="SEL76767.1"/>
    <property type="molecule type" value="Genomic_DNA"/>
</dbReference>
<gene>
    <name evidence="1" type="ORF">SAMN05216382_2588</name>
</gene>
<name>A0A1H7SZ22_9SPHN</name>
<keyword evidence="2" id="KW-1185">Reference proteome</keyword>
<evidence type="ECO:0000313" key="2">
    <source>
        <dbReference type="Proteomes" id="UP000199214"/>
    </source>
</evidence>
<dbReference type="AlphaFoldDB" id="A0A1H7SZ22"/>
<dbReference type="Proteomes" id="UP000199214">
    <property type="component" value="Unassembled WGS sequence"/>
</dbReference>
<protein>
    <submittedName>
        <fullName evidence="1">Uncharacterized protein</fullName>
    </submittedName>
</protein>
<evidence type="ECO:0000313" key="1">
    <source>
        <dbReference type="EMBL" id="SEL76767.1"/>
    </source>
</evidence>
<dbReference type="STRING" id="1855283.SAMN05216382_2588"/>
<proteinExistence type="predicted"/>
<organism evidence="1 2">
    <name type="scientific">Sphingomonas palmae</name>
    <dbReference type="NCBI Taxonomy" id="1855283"/>
    <lineage>
        <taxon>Bacteria</taxon>
        <taxon>Pseudomonadati</taxon>
        <taxon>Pseudomonadota</taxon>
        <taxon>Alphaproteobacteria</taxon>
        <taxon>Sphingomonadales</taxon>
        <taxon>Sphingomonadaceae</taxon>
        <taxon>Sphingomonas</taxon>
    </lineage>
</organism>
<reference evidence="2" key="1">
    <citation type="submission" date="2016-10" db="EMBL/GenBank/DDBJ databases">
        <authorList>
            <person name="Varghese N."/>
            <person name="Submissions S."/>
        </authorList>
    </citation>
    <scope>NUCLEOTIDE SEQUENCE [LARGE SCALE GENOMIC DNA]</scope>
    <source>
        <strain evidence="2">JS21-1</strain>
    </source>
</reference>